<dbReference type="AlphaFoldDB" id="A0A243BUR6"/>
<proteinExistence type="predicted"/>
<comment type="caution">
    <text evidence="1">The sequence shown here is derived from an EMBL/GenBank/DDBJ whole genome shotgun (WGS) entry which is preliminary data.</text>
</comment>
<accession>A0A243BUR6</accession>
<dbReference type="EMBL" id="NFDL01000001">
    <property type="protein sequence ID" value="OTY50345.1"/>
    <property type="molecule type" value="Genomic_DNA"/>
</dbReference>
<evidence type="ECO:0000313" key="1">
    <source>
        <dbReference type="EMBL" id="OTY50345.1"/>
    </source>
</evidence>
<organism evidence="1 2">
    <name type="scientific">Bacillus thuringiensis serovar pingluonsis</name>
    <dbReference type="NCBI Taxonomy" id="180881"/>
    <lineage>
        <taxon>Bacteria</taxon>
        <taxon>Bacillati</taxon>
        <taxon>Bacillota</taxon>
        <taxon>Bacilli</taxon>
        <taxon>Bacillales</taxon>
        <taxon>Bacillaceae</taxon>
        <taxon>Bacillus</taxon>
        <taxon>Bacillus cereus group</taxon>
    </lineage>
</organism>
<gene>
    <name evidence="1" type="ORF">BK742_00025</name>
</gene>
<name>A0A243BUR6_BACTU</name>
<reference evidence="1 2" key="1">
    <citation type="submission" date="2016-10" db="EMBL/GenBank/DDBJ databases">
        <title>Comparative genomics of Bacillus thuringiensis reveals a path to pathogens against multiple invertebrate hosts.</title>
        <authorList>
            <person name="Zheng J."/>
            <person name="Gao Q."/>
            <person name="Liu H."/>
            <person name="Peng D."/>
            <person name="Ruan L."/>
            <person name="Sun M."/>
        </authorList>
    </citation>
    <scope>NUCLEOTIDE SEQUENCE [LARGE SCALE GENOMIC DNA]</scope>
    <source>
        <strain evidence="1">BGSC 4BX1</strain>
    </source>
</reference>
<evidence type="ECO:0000313" key="2">
    <source>
        <dbReference type="Proteomes" id="UP000195089"/>
    </source>
</evidence>
<sequence length="384" mass="45748">MPTYSTFNVPNTFFTVNNIVNNTNAPRILDLDQIASNPNLAKLNDELHLFIMKHYHNLFTFMLHHQPYMLKTQFLELFGYQKGKKNKSRTLGYAKLKELEDKMLIGSKSFYGAEYIYLSYRAYYYFGQEKKVLSIAPSENVLFRHFTRMEDYLQLNKKYLEKPALIMLMLCSSEHCYIENTQYFFGIHPIQEKDVRYFGEYFPKNKTPKNLDIEFITDFLVKTKQKNSGLWYIDQETPDNQFYTLIAFINELFRLLNTRCSLKLLVDNTEKTLIIVANIIPIPGTSYITINNLISDIYHIEFLLKICFPFVITNFNFIVMNQDHEREINNVISRITKLRENKKNLKPWQYMLNPQNIKIRNTNLFRRLNFNESYESQKEKPLSN</sequence>
<dbReference type="Proteomes" id="UP000195089">
    <property type="component" value="Unassembled WGS sequence"/>
</dbReference>
<protein>
    <submittedName>
        <fullName evidence="1">Uncharacterized protein</fullName>
    </submittedName>
</protein>
<dbReference type="RefSeq" id="WP_088118544.1">
    <property type="nucleotide sequence ID" value="NZ_NFDL01000001.1"/>
</dbReference>